<dbReference type="InterPro" id="IPR013011">
    <property type="entry name" value="PTS_EIIB_2"/>
</dbReference>
<evidence type="ECO:0000256" key="21">
    <source>
        <dbReference type="ARBA" id="ARBA00030684"/>
    </source>
</evidence>
<keyword evidence="17" id="KW-0418">Kinase</keyword>
<dbReference type="InterPro" id="IPR003352">
    <property type="entry name" value="PTS_EIIC"/>
</dbReference>
<comment type="subcellular location">
    <subcellularLocation>
        <location evidence="3">Cell inner membrane</location>
        <topology evidence="3">Multi-pass membrane protein</topology>
    </subcellularLocation>
</comment>
<evidence type="ECO:0000256" key="4">
    <source>
        <dbReference type="ARBA" id="ARBA00011738"/>
    </source>
</evidence>
<keyword evidence="10" id="KW-1003">Cell membrane</keyword>
<dbReference type="Pfam" id="PF02302">
    <property type="entry name" value="PTS_IIB"/>
    <property type="match status" value="1"/>
</dbReference>
<dbReference type="InterPro" id="IPR002178">
    <property type="entry name" value="PTS_EIIA_type-2_dom"/>
</dbReference>
<dbReference type="InterPro" id="IPR036095">
    <property type="entry name" value="PTS_EIIB-like_sf"/>
</dbReference>
<keyword evidence="19 26" id="KW-0472">Membrane</keyword>
<evidence type="ECO:0000256" key="18">
    <source>
        <dbReference type="ARBA" id="ARBA00022989"/>
    </source>
</evidence>
<dbReference type="InterPro" id="IPR029503">
    <property type="entry name" value="PTS_EIIB_mannitol"/>
</dbReference>
<evidence type="ECO:0000256" key="22">
    <source>
        <dbReference type="ARBA" id="ARBA00030956"/>
    </source>
</evidence>
<evidence type="ECO:0000256" key="6">
    <source>
        <dbReference type="ARBA" id="ARBA00014783"/>
    </source>
</evidence>
<evidence type="ECO:0000259" key="28">
    <source>
        <dbReference type="PROSITE" id="PS51099"/>
    </source>
</evidence>
<keyword evidence="9" id="KW-0813">Transport</keyword>
<sequence>MATTTSASPYHAADSPSENGGGGGGVRLRVQRFGTFLSNMVLPNIGAFIAWGLITALFIETGWITLIGDALGYGGGYGFVEDLGAWGSGADGTGIVGPMITYLLPLLIGYTGGRMMYDDNLRGGVVGAIATMGAITGADVPMFLGAMIMGPLGGWSMKKLDALWSHKIRPGFEMLVNNFSAGIWGGFLAILGFVIAGPLVTQFSNGASRIIDLLVENNLLPLTSIFIEPAKVLFLNNAVNQGILTPLGTSEAQDAGQSILFLLEANPGPGLGLLLAFTFFGKGAAKASAPGAIVIQFVGGIHEIYFPYVLAKPKLILAVIAGGMAGIATNLVFGSGLRSPASPGSIIAVWAAAPPSSLLGVTASVVAAAGVSFLVASFLLKLDRSDDDGDLTAATAAMEARKGKKSSVAGNLTGAAAERTGAIRSIVFACDAGMGSSAMGASVLRKKVQGAGFTDVTVVNKAISNLRDDADLVVTHQDLTARAQQRTPSATHVSVDNFMASPRYDEIVELLQQTNAPDREPAMAGAAAGGGTAEAATGGAGDGLLATEAIVLDGRGSTRDEAITQAGELLVGTGAVDQAYADAMHERETSVSTYMGNRLALPHGTNEAKSAIHRTALSFVRYPQGIQWKGKDVTFVIGVAGAGDDHLKLLGKIAEVFLDESQVARLEAATTPQEVQQILGSVSV</sequence>
<evidence type="ECO:0000256" key="15">
    <source>
        <dbReference type="ARBA" id="ARBA00022683"/>
    </source>
</evidence>
<evidence type="ECO:0000256" key="8">
    <source>
        <dbReference type="ARBA" id="ARBA00021825"/>
    </source>
</evidence>
<feature type="region of interest" description="Disordered" evidence="25">
    <location>
        <begin position="1"/>
        <end position="23"/>
    </location>
</feature>
<evidence type="ECO:0000256" key="25">
    <source>
        <dbReference type="SAM" id="MobiDB-lite"/>
    </source>
</evidence>
<evidence type="ECO:0000256" key="9">
    <source>
        <dbReference type="ARBA" id="ARBA00022448"/>
    </source>
</evidence>
<evidence type="ECO:0000256" key="5">
    <source>
        <dbReference type="ARBA" id="ARBA00011909"/>
    </source>
</evidence>
<dbReference type="Proteomes" id="UP000679307">
    <property type="component" value="Chromosome"/>
</dbReference>
<evidence type="ECO:0000313" key="31">
    <source>
        <dbReference type="Proteomes" id="UP000679307"/>
    </source>
</evidence>
<dbReference type="InterPro" id="IPR003501">
    <property type="entry name" value="PTS_EIIB_2/3"/>
</dbReference>
<dbReference type="PROSITE" id="PS00372">
    <property type="entry name" value="PTS_EIIA_TYPE_2_HIS"/>
    <property type="match status" value="1"/>
</dbReference>
<evidence type="ECO:0000256" key="17">
    <source>
        <dbReference type="ARBA" id="ARBA00022777"/>
    </source>
</evidence>
<evidence type="ECO:0000256" key="20">
    <source>
        <dbReference type="ARBA" id="ARBA00029908"/>
    </source>
</evidence>
<dbReference type="Gene3D" id="3.40.50.2300">
    <property type="match status" value="1"/>
</dbReference>
<dbReference type="InterPro" id="IPR050893">
    <property type="entry name" value="Sugar_PTS"/>
</dbReference>
<keyword evidence="14" id="KW-0808">Transferase</keyword>
<dbReference type="PANTHER" id="PTHR30181">
    <property type="entry name" value="MANNITOL PERMEASE IIC COMPONENT"/>
    <property type="match status" value="1"/>
</dbReference>
<gene>
    <name evidence="30" type="primary">mtlA</name>
    <name evidence="30" type="ORF">ENKNEFLB_01480</name>
</gene>
<evidence type="ECO:0000256" key="19">
    <source>
        <dbReference type="ARBA" id="ARBA00023136"/>
    </source>
</evidence>
<evidence type="ECO:0000256" key="26">
    <source>
        <dbReference type="SAM" id="Phobius"/>
    </source>
</evidence>
<dbReference type="EMBL" id="CP075371">
    <property type="protein sequence ID" value="QVT79100.1"/>
    <property type="molecule type" value="Genomic_DNA"/>
</dbReference>
<dbReference type="SUPFAM" id="SSF55804">
    <property type="entry name" value="Phoshotransferase/anion transport protein"/>
    <property type="match status" value="1"/>
</dbReference>
<evidence type="ECO:0000313" key="30">
    <source>
        <dbReference type="EMBL" id="QVT79100.1"/>
    </source>
</evidence>
<dbReference type="EC" id="2.7.1.197" evidence="5"/>
<dbReference type="CDD" id="cd00211">
    <property type="entry name" value="PTS_IIA_fru"/>
    <property type="match status" value="1"/>
</dbReference>
<dbReference type="Pfam" id="PF00359">
    <property type="entry name" value="PTS_EIIA_2"/>
    <property type="match status" value="1"/>
</dbReference>
<keyword evidence="11" id="KW-0997">Cell inner membrane</keyword>
<evidence type="ECO:0000256" key="10">
    <source>
        <dbReference type="ARBA" id="ARBA00022475"/>
    </source>
</evidence>
<evidence type="ECO:0000256" key="14">
    <source>
        <dbReference type="ARBA" id="ARBA00022679"/>
    </source>
</evidence>
<accession>A0ABX8EGU7</accession>
<evidence type="ECO:0000256" key="24">
    <source>
        <dbReference type="ARBA" id="ARBA00033349"/>
    </source>
</evidence>
<organism evidence="30 31">
    <name type="scientific">Nocardioides aquaticus</name>
    <dbReference type="NCBI Taxonomy" id="160826"/>
    <lineage>
        <taxon>Bacteria</taxon>
        <taxon>Bacillati</taxon>
        <taxon>Actinomycetota</taxon>
        <taxon>Actinomycetes</taxon>
        <taxon>Propionibacteriales</taxon>
        <taxon>Nocardioidaceae</taxon>
        <taxon>Nocardioides</taxon>
    </lineage>
</organism>
<comment type="function">
    <text evidence="2">The phosphoenolpyruvate-dependent sugar phosphotransferase system (sugar PTS), a major carbohydrate active transport system, catalyzes the phosphorylation of incoming sugar substrates concomitantly with their translocation across the cell membrane. The enzyme II CmtAB PTS system is involved in D-mannitol transport.</text>
</comment>
<evidence type="ECO:0000256" key="1">
    <source>
        <dbReference type="ARBA" id="ARBA00001655"/>
    </source>
</evidence>
<dbReference type="InterPro" id="IPR013014">
    <property type="entry name" value="PTS_EIIC_2"/>
</dbReference>
<evidence type="ECO:0000256" key="23">
    <source>
        <dbReference type="ARBA" id="ARBA00030962"/>
    </source>
</evidence>
<keyword evidence="15" id="KW-0598">Phosphotransferase system</keyword>
<protein>
    <recommendedName>
        <fullName evidence="6">Mannitol-specific phosphotransferase enzyme IIA component</fullName>
        <ecNumber evidence="5">2.7.1.197</ecNumber>
    </recommendedName>
    <alternativeName>
        <fullName evidence="22">EIIA</fullName>
    </alternativeName>
    <alternativeName>
        <fullName evidence="24">EIICB-Mtl</fullName>
    </alternativeName>
    <alternativeName>
        <fullName evidence="21">EIICBA-Mtl</fullName>
    </alternativeName>
    <alternativeName>
        <fullName evidence="23">EIII</fullName>
    </alternativeName>
    <alternativeName>
        <fullName evidence="20">PTS system mannitol-specific EIIA component</fullName>
    </alternativeName>
    <alternativeName>
        <fullName evidence="8">PTS system mannitol-specific EIICB component</fullName>
    </alternativeName>
    <alternativeName>
        <fullName evidence="7">PTS system mannitol-specific EIICBA component</fullName>
    </alternativeName>
</protein>
<feature type="domain" description="PTS EIIB type-2" evidence="28">
    <location>
        <begin position="424"/>
        <end position="519"/>
    </location>
</feature>
<feature type="transmembrane region" description="Helical" evidence="26">
    <location>
        <begin position="315"/>
        <end position="337"/>
    </location>
</feature>
<reference evidence="30 31" key="1">
    <citation type="submission" date="2021-05" db="EMBL/GenBank/DDBJ databases">
        <title>Complete genome of Nocardioides aquaticus KCTC 9944T isolated from meromictic and hypersaline Ekho Lake, Antarctica.</title>
        <authorList>
            <person name="Hwang K."/>
            <person name="Kim K.M."/>
            <person name="Choe H."/>
        </authorList>
    </citation>
    <scope>NUCLEOTIDE SEQUENCE [LARGE SCALE GENOMIC DNA]</scope>
    <source>
        <strain evidence="30 31">KCTC 9944</strain>
    </source>
</reference>
<proteinExistence type="predicted"/>
<feature type="domain" description="PTS EIIA type-2" evidence="27">
    <location>
        <begin position="543"/>
        <end position="682"/>
    </location>
</feature>
<keyword evidence="12" id="KW-0597">Phosphoprotein</keyword>
<feature type="domain" description="PTS EIIC type-2" evidence="29">
    <location>
        <begin position="33"/>
        <end position="381"/>
    </location>
</feature>
<evidence type="ECO:0000256" key="3">
    <source>
        <dbReference type="ARBA" id="ARBA00004429"/>
    </source>
</evidence>
<keyword evidence="13" id="KW-0762">Sugar transport</keyword>
<evidence type="ECO:0000256" key="11">
    <source>
        <dbReference type="ARBA" id="ARBA00022519"/>
    </source>
</evidence>
<evidence type="ECO:0000259" key="27">
    <source>
        <dbReference type="PROSITE" id="PS51094"/>
    </source>
</evidence>
<evidence type="ECO:0000259" key="29">
    <source>
        <dbReference type="PROSITE" id="PS51104"/>
    </source>
</evidence>
<feature type="transmembrane region" description="Helical" evidence="26">
    <location>
        <begin position="357"/>
        <end position="380"/>
    </location>
</feature>
<dbReference type="SUPFAM" id="SSF52794">
    <property type="entry name" value="PTS system IIB component-like"/>
    <property type="match status" value="1"/>
</dbReference>
<evidence type="ECO:0000256" key="13">
    <source>
        <dbReference type="ARBA" id="ARBA00022597"/>
    </source>
</evidence>
<feature type="transmembrane region" description="Helical" evidence="26">
    <location>
        <begin position="181"/>
        <end position="200"/>
    </location>
</feature>
<name>A0ABX8EGU7_9ACTN</name>
<dbReference type="PROSITE" id="PS51094">
    <property type="entry name" value="PTS_EIIA_TYPE_2"/>
    <property type="match status" value="1"/>
</dbReference>
<dbReference type="RefSeq" id="WP_214058593.1">
    <property type="nucleotide sequence ID" value="NZ_BAAAHS010000023.1"/>
</dbReference>
<keyword evidence="16 26" id="KW-0812">Transmembrane</keyword>
<dbReference type="CDD" id="cd05567">
    <property type="entry name" value="PTS_IIB_mannitol"/>
    <property type="match status" value="1"/>
</dbReference>
<feature type="transmembrane region" description="Helical" evidence="26">
    <location>
        <begin position="125"/>
        <end position="149"/>
    </location>
</feature>
<keyword evidence="31" id="KW-1185">Reference proteome</keyword>
<dbReference type="InterPro" id="IPR016152">
    <property type="entry name" value="PTrfase/Anion_transptr"/>
</dbReference>
<keyword evidence="18 26" id="KW-1133">Transmembrane helix</keyword>
<dbReference type="PANTHER" id="PTHR30181:SF2">
    <property type="entry name" value="PTS SYSTEM MANNITOL-SPECIFIC EIICBA COMPONENT"/>
    <property type="match status" value="1"/>
</dbReference>
<dbReference type="Gene3D" id="3.40.930.10">
    <property type="entry name" value="Mannitol-specific EII, Chain A"/>
    <property type="match status" value="1"/>
</dbReference>
<comment type="catalytic activity">
    <reaction evidence="1">
        <text>D-mannitol(out) + N(pros)-phospho-L-histidyl-[protein] = D-mannitol 1-phosphate(in) + L-histidyl-[protein]</text>
        <dbReference type="Rhea" id="RHEA:33363"/>
        <dbReference type="Rhea" id="RHEA-COMP:9745"/>
        <dbReference type="Rhea" id="RHEA-COMP:9746"/>
        <dbReference type="ChEBI" id="CHEBI:16899"/>
        <dbReference type="ChEBI" id="CHEBI:29979"/>
        <dbReference type="ChEBI" id="CHEBI:61381"/>
        <dbReference type="ChEBI" id="CHEBI:64837"/>
        <dbReference type="EC" id="2.7.1.197"/>
    </reaction>
</comment>
<feature type="transmembrane region" description="Helical" evidence="26">
    <location>
        <begin position="36"/>
        <end position="59"/>
    </location>
</feature>
<dbReference type="NCBIfam" id="NF011663">
    <property type="entry name" value="PRK15083.1"/>
    <property type="match status" value="1"/>
</dbReference>
<evidence type="ECO:0000256" key="12">
    <source>
        <dbReference type="ARBA" id="ARBA00022553"/>
    </source>
</evidence>
<dbReference type="Pfam" id="PF02378">
    <property type="entry name" value="PTS_EIIC"/>
    <property type="match status" value="1"/>
</dbReference>
<feature type="transmembrane region" description="Helical" evidence="26">
    <location>
        <begin position="95"/>
        <end position="113"/>
    </location>
</feature>
<dbReference type="PROSITE" id="PS51099">
    <property type="entry name" value="PTS_EIIB_TYPE_2"/>
    <property type="match status" value="1"/>
</dbReference>
<evidence type="ECO:0000256" key="2">
    <source>
        <dbReference type="ARBA" id="ARBA00002434"/>
    </source>
</evidence>
<dbReference type="PROSITE" id="PS51104">
    <property type="entry name" value="PTS_EIIC_TYPE_2"/>
    <property type="match status" value="1"/>
</dbReference>
<evidence type="ECO:0000256" key="7">
    <source>
        <dbReference type="ARBA" id="ARBA00015039"/>
    </source>
</evidence>
<evidence type="ECO:0000256" key="16">
    <source>
        <dbReference type="ARBA" id="ARBA00022692"/>
    </source>
</evidence>
<comment type="subunit">
    <text evidence="4">Homodimer.</text>
</comment>